<protein>
    <recommendedName>
        <fullName evidence="4">Bacterial Pleckstrin homology domain-containing protein</fullName>
    </recommendedName>
</protein>
<dbReference type="Proteomes" id="UP000030848">
    <property type="component" value="Unassembled WGS sequence"/>
</dbReference>
<keyword evidence="1" id="KW-1133">Transmembrane helix</keyword>
<name>A0A837DCY4_9PSEU</name>
<evidence type="ECO:0000313" key="3">
    <source>
        <dbReference type="Proteomes" id="UP000030848"/>
    </source>
</evidence>
<dbReference type="AlphaFoldDB" id="A0A837DCY4"/>
<comment type="caution">
    <text evidence="2">The sequence shown here is derived from an EMBL/GenBank/DDBJ whole genome shotgun (WGS) entry which is preliminary data.</text>
</comment>
<evidence type="ECO:0008006" key="4">
    <source>
        <dbReference type="Google" id="ProtNLM"/>
    </source>
</evidence>
<proteinExistence type="predicted"/>
<evidence type="ECO:0000313" key="2">
    <source>
        <dbReference type="EMBL" id="KHF45222.1"/>
    </source>
</evidence>
<organism evidence="2 3">
    <name type="scientific">Saccharomonospora viridis</name>
    <dbReference type="NCBI Taxonomy" id="1852"/>
    <lineage>
        <taxon>Bacteria</taxon>
        <taxon>Bacillati</taxon>
        <taxon>Actinomycetota</taxon>
        <taxon>Actinomycetes</taxon>
        <taxon>Pseudonocardiales</taxon>
        <taxon>Pseudonocardiaceae</taxon>
        <taxon>Saccharomonospora</taxon>
    </lineage>
</organism>
<keyword evidence="1" id="KW-0812">Transmembrane</keyword>
<accession>A0A837DCY4</accession>
<dbReference type="EMBL" id="JRZE01000003">
    <property type="protein sequence ID" value="KHF45222.1"/>
    <property type="molecule type" value="Genomic_DNA"/>
</dbReference>
<gene>
    <name evidence="2" type="ORF">MINT15_21040</name>
</gene>
<sequence>MHRYRCVMRPPKAMKVLLWVLFVESLVVAGVVWLLATGPMWIPALVTSLLMGLAGSMLACRGVITVDDVALRLAVRPVFRKTIPRADVVSVEPTTVDPWKDFSGWGYRTRGKKLVGFLFHSGPAVRLTVRSGRTYVITVPDVDRLVEVLRQPTNVGGA</sequence>
<keyword evidence="1" id="KW-0472">Membrane</keyword>
<feature type="transmembrane region" description="Helical" evidence="1">
    <location>
        <begin position="16"/>
        <end position="35"/>
    </location>
</feature>
<reference evidence="2 3" key="1">
    <citation type="submission" date="2014-10" db="EMBL/GenBank/DDBJ databases">
        <title>Genome sequence of Micropolyspora internatus JCM3315.</title>
        <authorList>
            <person name="Shin S.-K."/>
            <person name="Yi H."/>
        </authorList>
    </citation>
    <scope>NUCLEOTIDE SEQUENCE [LARGE SCALE GENOMIC DNA]</scope>
    <source>
        <strain evidence="2 3">JCM 3315</strain>
    </source>
</reference>
<feature type="transmembrane region" description="Helical" evidence="1">
    <location>
        <begin position="41"/>
        <end position="64"/>
    </location>
</feature>
<evidence type="ECO:0000256" key="1">
    <source>
        <dbReference type="SAM" id="Phobius"/>
    </source>
</evidence>